<dbReference type="STRING" id="93684.SAMN05421853_11676"/>
<proteinExistence type="inferred from homology"/>
<dbReference type="EMBL" id="FOXV01000016">
    <property type="protein sequence ID" value="SFQ65654.1"/>
    <property type="molecule type" value="Genomic_DNA"/>
</dbReference>
<reference evidence="4" key="1">
    <citation type="submission" date="2016-10" db="EMBL/GenBank/DDBJ databases">
        <authorList>
            <person name="Varghese N."/>
            <person name="Submissions S."/>
        </authorList>
    </citation>
    <scope>NUCLEOTIDE SEQUENCE [LARGE SCALE GENOMIC DNA]</scope>
    <source>
        <strain evidence="4">JCM 10271</strain>
    </source>
</reference>
<dbReference type="Proteomes" id="UP000243106">
    <property type="component" value="Unassembled WGS sequence"/>
</dbReference>
<dbReference type="RefSeq" id="WP_093015193.1">
    <property type="nucleotide sequence ID" value="NZ_FOXV01000016.1"/>
</dbReference>
<evidence type="ECO:0000313" key="3">
    <source>
        <dbReference type="EMBL" id="SFQ65654.1"/>
    </source>
</evidence>
<protein>
    <submittedName>
        <fullName evidence="3">Uncharacterized conserved protein YndB, AHSA1/START domain</fullName>
    </submittedName>
</protein>
<dbReference type="InterPro" id="IPR023393">
    <property type="entry name" value="START-like_dom_sf"/>
</dbReference>
<accession>A0A1I6AAB3</accession>
<keyword evidence="4" id="KW-1185">Reference proteome</keyword>
<evidence type="ECO:0000256" key="1">
    <source>
        <dbReference type="ARBA" id="ARBA00006817"/>
    </source>
</evidence>
<sequence>MSHEKSWVKIERHLDAPIEDVWRMWTDPNLFKTWYGPNGMSVPVAEMDLTIGGTRKVCMEMQSPERSMSMWFIGVFKEIREPTRLVYTESMCEEDGTLISPQAMGMPDGHPDITEVIVELSEEDGRTIMKMVHVGVPEGSAGEGGWSQAFDSLERRLG</sequence>
<feature type="domain" description="Activator of Hsp90 ATPase homologue 1/2-like C-terminal" evidence="2">
    <location>
        <begin position="15"/>
        <end position="157"/>
    </location>
</feature>
<dbReference type="CDD" id="cd07814">
    <property type="entry name" value="SRPBCC_CalC_Aha1-like"/>
    <property type="match status" value="1"/>
</dbReference>
<name>A0A1I6AAB3_9RHOB</name>
<comment type="similarity">
    <text evidence="1">Belongs to the AHA1 family.</text>
</comment>
<evidence type="ECO:0000259" key="2">
    <source>
        <dbReference type="Pfam" id="PF08327"/>
    </source>
</evidence>
<dbReference type="InterPro" id="IPR013538">
    <property type="entry name" value="ASHA1/2-like_C"/>
</dbReference>
<evidence type="ECO:0000313" key="4">
    <source>
        <dbReference type="Proteomes" id="UP000243106"/>
    </source>
</evidence>
<dbReference type="Pfam" id="PF08327">
    <property type="entry name" value="AHSA1"/>
    <property type="match status" value="1"/>
</dbReference>
<organism evidence="3 4">
    <name type="scientific">Roseivivax halotolerans</name>
    <dbReference type="NCBI Taxonomy" id="93684"/>
    <lineage>
        <taxon>Bacteria</taxon>
        <taxon>Pseudomonadati</taxon>
        <taxon>Pseudomonadota</taxon>
        <taxon>Alphaproteobacteria</taxon>
        <taxon>Rhodobacterales</taxon>
        <taxon>Roseobacteraceae</taxon>
        <taxon>Roseivivax</taxon>
    </lineage>
</organism>
<dbReference type="SUPFAM" id="SSF55961">
    <property type="entry name" value="Bet v1-like"/>
    <property type="match status" value="1"/>
</dbReference>
<dbReference type="Gene3D" id="3.30.530.20">
    <property type="match status" value="1"/>
</dbReference>
<gene>
    <name evidence="3" type="ORF">SAMN05421853_11676</name>
</gene>
<dbReference type="AlphaFoldDB" id="A0A1I6AAB3"/>